<dbReference type="PANTHER" id="PTHR33204:SF18">
    <property type="entry name" value="TRANSCRIPTIONAL REGULATORY PROTEIN"/>
    <property type="match status" value="1"/>
</dbReference>
<comment type="caution">
    <text evidence="5">The sequence shown here is derived from an EMBL/GenBank/DDBJ whole genome shotgun (WGS) entry which is preliminary data.</text>
</comment>
<dbReference type="Proteomes" id="UP000317894">
    <property type="component" value="Unassembled WGS sequence"/>
</dbReference>
<gene>
    <name evidence="5" type="ORF">FMM06_09985</name>
</gene>
<evidence type="ECO:0000256" key="2">
    <source>
        <dbReference type="ARBA" id="ARBA00023125"/>
    </source>
</evidence>
<evidence type="ECO:0000313" key="6">
    <source>
        <dbReference type="Proteomes" id="UP000317894"/>
    </source>
</evidence>
<dbReference type="InterPro" id="IPR002577">
    <property type="entry name" value="HTH_HxlR"/>
</dbReference>
<dbReference type="Gene3D" id="1.10.10.10">
    <property type="entry name" value="Winged helix-like DNA-binding domain superfamily/Winged helix DNA-binding domain"/>
    <property type="match status" value="2"/>
</dbReference>
<evidence type="ECO:0000259" key="4">
    <source>
        <dbReference type="PROSITE" id="PS51118"/>
    </source>
</evidence>
<name>A0A552U765_9SPHN</name>
<keyword evidence="2" id="KW-0238">DNA-binding</keyword>
<sequence length="316" mass="35828">MQPQNLIRTCSIWRALEIVGDTPTLLILEASWLGARRFEELRTRTGLLKALLSDRLKRLVVAGLFEKRPYCEAPPRFAYVLTEKGRDVYWTSLMMLAWELKWGGDTSKIAVELTHKPCGKRFVPEPACGACRATIDATQVDWAEGPGVGWMAPLYSRRRQQRESSGGATSLFDQAAQLMGDRWSSLIMRSIFTGVTRFDEIRADTAIATNILAERLQWLQSVGVIRQRIYATAPPRQEYRLTRKGVEYYPVLLMLLRWGDKYYVSPEGPPLVLSHKVCGARLDAQVVCSECRQTVEPQDVSFTIHERVPVPELIAV</sequence>
<dbReference type="GO" id="GO:0003677">
    <property type="term" value="F:DNA binding"/>
    <property type="evidence" value="ECO:0007669"/>
    <property type="project" value="UniProtKB-KW"/>
</dbReference>
<dbReference type="RefSeq" id="WP_144237264.1">
    <property type="nucleotide sequence ID" value="NZ_VJWA01000002.1"/>
</dbReference>
<proteinExistence type="predicted"/>
<dbReference type="OrthoDB" id="9782219at2"/>
<protein>
    <submittedName>
        <fullName evidence="5">Helix-turn-helix transcriptional regulator</fullName>
    </submittedName>
</protein>
<dbReference type="EMBL" id="VJWA01000002">
    <property type="protein sequence ID" value="TRW14058.1"/>
    <property type="molecule type" value="Genomic_DNA"/>
</dbReference>
<keyword evidence="6" id="KW-1185">Reference proteome</keyword>
<dbReference type="PANTHER" id="PTHR33204">
    <property type="entry name" value="TRANSCRIPTIONAL REGULATOR, MARR FAMILY"/>
    <property type="match status" value="1"/>
</dbReference>
<reference evidence="5 6" key="1">
    <citation type="submission" date="2019-07" db="EMBL/GenBank/DDBJ databases">
        <title>Novel species isolated from glacier.</title>
        <authorList>
            <person name="Liu Q."/>
            <person name="Xin Y.-H."/>
        </authorList>
    </citation>
    <scope>NUCLEOTIDE SEQUENCE [LARGE SCALE GENOMIC DNA]</scope>
    <source>
        <strain evidence="5 6">LB1R16</strain>
    </source>
</reference>
<dbReference type="PROSITE" id="PS51118">
    <property type="entry name" value="HTH_HXLR"/>
    <property type="match status" value="2"/>
</dbReference>
<organism evidence="5 6">
    <name type="scientific">Glacieibacterium frigidum</name>
    <dbReference type="NCBI Taxonomy" id="2593303"/>
    <lineage>
        <taxon>Bacteria</taxon>
        <taxon>Pseudomonadati</taxon>
        <taxon>Pseudomonadota</taxon>
        <taxon>Alphaproteobacteria</taxon>
        <taxon>Sphingomonadales</taxon>
        <taxon>Sphingosinicellaceae</taxon>
        <taxon>Glacieibacterium</taxon>
    </lineage>
</organism>
<evidence type="ECO:0000256" key="3">
    <source>
        <dbReference type="ARBA" id="ARBA00023163"/>
    </source>
</evidence>
<dbReference type="SUPFAM" id="SSF46785">
    <property type="entry name" value="Winged helix' DNA-binding domain"/>
    <property type="match status" value="2"/>
</dbReference>
<dbReference type="Pfam" id="PF01638">
    <property type="entry name" value="HxlR"/>
    <property type="match status" value="2"/>
</dbReference>
<dbReference type="InterPro" id="IPR036390">
    <property type="entry name" value="WH_DNA-bd_sf"/>
</dbReference>
<feature type="domain" description="HTH hxlR-type" evidence="4">
    <location>
        <begin position="10"/>
        <end position="107"/>
    </location>
</feature>
<dbReference type="AlphaFoldDB" id="A0A552U765"/>
<keyword evidence="3" id="KW-0804">Transcription</keyword>
<feature type="domain" description="HTH hxlR-type" evidence="4">
    <location>
        <begin position="169"/>
        <end position="267"/>
    </location>
</feature>
<evidence type="ECO:0000256" key="1">
    <source>
        <dbReference type="ARBA" id="ARBA00023015"/>
    </source>
</evidence>
<accession>A0A552U765</accession>
<evidence type="ECO:0000313" key="5">
    <source>
        <dbReference type="EMBL" id="TRW14058.1"/>
    </source>
</evidence>
<keyword evidence="1" id="KW-0805">Transcription regulation</keyword>
<dbReference type="InterPro" id="IPR036388">
    <property type="entry name" value="WH-like_DNA-bd_sf"/>
</dbReference>